<accession>A0A0B1RVP4</accession>
<dbReference type="EMBL" id="KN611432">
    <property type="protein sequence ID" value="KHJ76764.1"/>
    <property type="molecule type" value="Genomic_DNA"/>
</dbReference>
<gene>
    <name evidence="2" type="ORF">OESDEN_23616</name>
</gene>
<evidence type="ECO:0000313" key="3">
    <source>
        <dbReference type="Proteomes" id="UP000053660"/>
    </source>
</evidence>
<feature type="compositionally biased region" description="Low complexity" evidence="1">
    <location>
        <begin position="40"/>
        <end position="60"/>
    </location>
</feature>
<protein>
    <submittedName>
        <fullName evidence="2">Uncharacterized protein</fullName>
    </submittedName>
</protein>
<dbReference type="Proteomes" id="UP000053660">
    <property type="component" value="Unassembled WGS sequence"/>
</dbReference>
<proteinExistence type="predicted"/>
<evidence type="ECO:0000313" key="2">
    <source>
        <dbReference type="EMBL" id="KHJ76764.1"/>
    </source>
</evidence>
<organism evidence="2 3">
    <name type="scientific">Oesophagostomum dentatum</name>
    <name type="common">Nodular worm</name>
    <dbReference type="NCBI Taxonomy" id="61180"/>
    <lineage>
        <taxon>Eukaryota</taxon>
        <taxon>Metazoa</taxon>
        <taxon>Ecdysozoa</taxon>
        <taxon>Nematoda</taxon>
        <taxon>Chromadorea</taxon>
        <taxon>Rhabditida</taxon>
        <taxon>Rhabditina</taxon>
        <taxon>Rhabditomorpha</taxon>
        <taxon>Strongyloidea</taxon>
        <taxon>Strongylidae</taxon>
        <taxon>Oesophagostomum</taxon>
    </lineage>
</organism>
<feature type="region of interest" description="Disordered" evidence="1">
    <location>
        <begin position="78"/>
        <end position="131"/>
    </location>
</feature>
<feature type="region of interest" description="Disordered" evidence="1">
    <location>
        <begin position="40"/>
        <end position="62"/>
    </location>
</feature>
<evidence type="ECO:0000256" key="1">
    <source>
        <dbReference type="SAM" id="MobiDB-lite"/>
    </source>
</evidence>
<sequence>MQPAPGYYPVYGPQQSVPAPVSYAGYTAPGYQGYPQQQQYITPQAPYPQQYPQNPAMPAPGQWQDAAVSAQQVQYANPMPQAAPLANGTQQAQHIPQAQQQQIPQAQHQQQAYYAQPQAPPSVPYPQSSTS</sequence>
<keyword evidence="3" id="KW-1185">Reference proteome</keyword>
<name>A0A0B1RVP4_OESDE</name>
<reference evidence="2 3" key="1">
    <citation type="submission" date="2014-03" db="EMBL/GenBank/DDBJ databases">
        <title>Draft genome of the hookworm Oesophagostomum dentatum.</title>
        <authorList>
            <person name="Mitreva M."/>
        </authorList>
    </citation>
    <scope>NUCLEOTIDE SEQUENCE [LARGE SCALE GENOMIC DNA]</scope>
    <source>
        <strain evidence="2 3">OD-Hann</strain>
    </source>
</reference>
<dbReference type="AlphaFoldDB" id="A0A0B1RVP4"/>
<feature type="compositionally biased region" description="Low complexity" evidence="1">
    <location>
        <begin position="90"/>
        <end position="117"/>
    </location>
</feature>